<dbReference type="AlphaFoldDB" id="A0AAW1HMD0"/>
<dbReference type="GO" id="GO:0003729">
    <property type="term" value="F:mRNA binding"/>
    <property type="evidence" value="ECO:0007669"/>
    <property type="project" value="TreeGrafter"/>
</dbReference>
<feature type="compositionally biased region" description="Low complexity" evidence="1">
    <location>
        <begin position="374"/>
        <end position="389"/>
    </location>
</feature>
<comment type="caution">
    <text evidence="2">The sequence shown here is derived from an EMBL/GenBank/DDBJ whole genome shotgun (WGS) entry which is preliminary data.</text>
</comment>
<dbReference type="PANTHER" id="PTHR32091:SF17">
    <property type="entry name" value="EUKARYOTIC TRANSLATION INITIATION FACTOR 4B3"/>
    <property type="match status" value="1"/>
</dbReference>
<feature type="compositionally biased region" description="Basic and acidic residues" evidence="1">
    <location>
        <begin position="161"/>
        <end position="182"/>
    </location>
</feature>
<dbReference type="Pfam" id="PF06273">
    <property type="entry name" value="eIF-4B"/>
    <property type="match status" value="1"/>
</dbReference>
<dbReference type="Proteomes" id="UP001443914">
    <property type="component" value="Unassembled WGS sequence"/>
</dbReference>
<evidence type="ECO:0000256" key="1">
    <source>
        <dbReference type="SAM" id="MobiDB-lite"/>
    </source>
</evidence>
<evidence type="ECO:0000313" key="3">
    <source>
        <dbReference type="Proteomes" id="UP001443914"/>
    </source>
</evidence>
<dbReference type="PANTHER" id="PTHR32091">
    <property type="entry name" value="EUKARYOTIC TRANSLATION INITIATION FACTOR 4B"/>
    <property type="match status" value="1"/>
</dbReference>
<feature type="region of interest" description="Disordered" evidence="1">
    <location>
        <begin position="35"/>
        <end position="69"/>
    </location>
</feature>
<accession>A0AAW1HMD0</accession>
<evidence type="ECO:0000313" key="2">
    <source>
        <dbReference type="EMBL" id="KAK9677577.1"/>
    </source>
</evidence>
<name>A0AAW1HMD0_SAPOF</name>
<sequence>MATTMSSVWAKPGAWALDSEQHEDELNHQHHLDLSAAAVKAPPEPPASDFPSLSAAVTGAAKPKKKSKQVLSLAEFSNYKPPSAIDIVLPTGPRERTAEEIAESRRGGFRNYGDRDSKPRVSREGYDGNFPKERDSMGPSRADDADDWSKGKKLSSFGPGPDRERERDMGPSRADGVDDWSKGKKFGGGFENSRVDRRDKGGFFNSSKADEVDNWASNKGFGPGLGDDRRRERRVGFEATGPGSDVDTWVKHKEVVSGSGSGSGGGRPRLNLQPRTLPVVTNNNNNINNNDNVGGGEAAATVVKGKGNPFGAARPREEVLKEKGKDWKEIDEKLEAVKIKEVERSAAEGFGRRRGFGVGGGDDRSVRSWRKPGSPSNDAPAAAVPAASSETTDQMAEQPAINENAETSEEATREN</sequence>
<feature type="region of interest" description="Disordered" evidence="1">
    <location>
        <begin position="346"/>
        <end position="415"/>
    </location>
</feature>
<keyword evidence="3" id="KW-1185">Reference proteome</keyword>
<feature type="compositionally biased region" description="Basic and acidic residues" evidence="1">
    <location>
        <begin position="93"/>
        <end position="150"/>
    </location>
</feature>
<protein>
    <submittedName>
        <fullName evidence="2">Uncharacterized protein</fullName>
    </submittedName>
</protein>
<dbReference type="EMBL" id="JBDFQZ010000011">
    <property type="protein sequence ID" value="KAK9677577.1"/>
    <property type="molecule type" value="Genomic_DNA"/>
</dbReference>
<feature type="compositionally biased region" description="Low complexity" evidence="1">
    <location>
        <begin position="282"/>
        <end position="292"/>
    </location>
</feature>
<feature type="region of interest" description="Disordered" evidence="1">
    <location>
        <begin position="255"/>
        <end position="295"/>
    </location>
</feature>
<dbReference type="GO" id="GO:0003743">
    <property type="term" value="F:translation initiation factor activity"/>
    <property type="evidence" value="ECO:0007669"/>
    <property type="project" value="InterPro"/>
</dbReference>
<organism evidence="2 3">
    <name type="scientific">Saponaria officinalis</name>
    <name type="common">Common soapwort</name>
    <name type="synonym">Lychnis saponaria</name>
    <dbReference type="NCBI Taxonomy" id="3572"/>
    <lineage>
        <taxon>Eukaryota</taxon>
        <taxon>Viridiplantae</taxon>
        <taxon>Streptophyta</taxon>
        <taxon>Embryophyta</taxon>
        <taxon>Tracheophyta</taxon>
        <taxon>Spermatophyta</taxon>
        <taxon>Magnoliopsida</taxon>
        <taxon>eudicotyledons</taxon>
        <taxon>Gunneridae</taxon>
        <taxon>Pentapetalae</taxon>
        <taxon>Caryophyllales</taxon>
        <taxon>Caryophyllaceae</taxon>
        <taxon>Caryophylleae</taxon>
        <taxon>Saponaria</taxon>
    </lineage>
</organism>
<reference evidence="2" key="1">
    <citation type="submission" date="2024-03" db="EMBL/GenBank/DDBJ databases">
        <title>WGS assembly of Saponaria officinalis var. Norfolk2.</title>
        <authorList>
            <person name="Jenkins J."/>
            <person name="Shu S."/>
            <person name="Grimwood J."/>
            <person name="Barry K."/>
            <person name="Goodstein D."/>
            <person name="Schmutz J."/>
            <person name="Leebens-Mack J."/>
            <person name="Osbourn A."/>
        </authorList>
    </citation>
    <scope>NUCLEOTIDE SEQUENCE [LARGE SCALE GENOMIC DNA]</scope>
    <source>
        <strain evidence="2">JIC</strain>
    </source>
</reference>
<proteinExistence type="predicted"/>
<dbReference type="InterPro" id="IPR010433">
    <property type="entry name" value="EIF-4B_pln"/>
</dbReference>
<feature type="region of interest" description="Disordered" evidence="1">
    <location>
        <begin position="83"/>
        <end position="208"/>
    </location>
</feature>
<gene>
    <name evidence="2" type="ORF">RND81_11G153100</name>
</gene>